<evidence type="ECO:0000259" key="1">
    <source>
        <dbReference type="Pfam" id="PF07727"/>
    </source>
</evidence>
<dbReference type="InterPro" id="IPR043502">
    <property type="entry name" value="DNA/RNA_pol_sf"/>
</dbReference>
<dbReference type="OrthoDB" id="1217265at2759"/>
<dbReference type="STRING" id="4097.A0A1S3ZQ44"/>
<reference evidence="2" key="1">
    <citation type="submission" date="2025-08" db="UniProtKB">
        <authorList>
            <consortium name="RefSeq"/>
        </authorList>
    </citation>
    <scope>IDENTIFICATION</scope>
</reference>
<sequence length="286" mass="31668">MGFVQSHYDYSLFTQRVGGDLIVILVYVDDLLVTGNNVELIHQVRTDLQAKFKMKDLGELKFFLGIEFSRSKEGILMNPRKYALDLVAELGLAGGKPVATPLEFNHKLTLVAFDKFMNKGEASTDAQLEDPGSYQRLVGKLLYLTMTRPDIAFVVQVLNQHMHALKQSHMEANARVVKYVKGTAGLGLFMPAKGNKELVAYCDSDWGSCVETKKSITGYIVKFGEALISWKSKKQSTVSRSSAESEFRSMAAIVAEVTWLVGLFVELGITVNTPVQLLCDSKADIS</sequence>
<dbReference type="OMA" id="HMEANAR"/>
<dbReference type="PANTHER" id="PTHR11439">
    <property type="entry name" value="GAG-POL-RELATED RETROTRANSPOSON"/>
    <property type="match status" value="1"/>
</dbReference>
<feature type="domain" description="Reverse transcriptase Ty1/copia-type" evidence="1">
    <location>
        <begin position="2"/>
        <end position="103"/>
    </location>
</feature>
<evidence type="ECO:0000313" key="2">
    <source>
        <dbReference type="RefSeq" id="XP_016466655.1"/>
    </source>
</evidence>
<accession>A0A1S3ZQ44</accession>
<proteinExistence type="predicted"/>
<organism evidence="2">
    <name type="scientific">Nicotiana tabacum</name>
    <name type="common">Common tobacco</name>
    <dbReference type="NCBI Taxonomy" id="4097"/>
    <lineage>
        <taxon>Eukaryota</taxon>
        <taxon>Viridiplantae</taxon>
        <taxon>Streptophyta</taxon>
        <taxon>Embryophyta</taxon>
        <taxon>Tracheophyta</taxon>
        <taxon>Spermatophyta</taxon>
        <taxon>Magnoliopsida</taxon>
        <taxon>eudicotyledons</taxon>
        <taxon>Gunneridae</taxon>
        <taxon>Pentapetalae</taxon>
        <taxon>asterids</taxon>
        <taxon>lamiids</taxon>
        <taxon>Solanales</taxon>
        <taxon>Solanaceae</taxon>
        <taxon>Nicotianoideae</taxon>
        <taxon>Nicotianeae</taxon>
        <taxon>Nicotiana</taxon>
    </lineage>
</organism>
<dbReference type="RefSeq" id="XP_016466655.1">
    <property type="nucleotide sequence ID" value="XM_016611169.1"/>
</dbReference>
<dbReference type="Pfam" id="PF07727">
    <property type="entry name" value="RVT_2"/>
    <property type="match status" value="1"/>
</dbReference>
<dbReference type="PANTHER" id="PTHR11439:SF444">
    <property type="entry name" value="HELICASE ATP-BINDING DOMAIN-CONTAINING PROTEIN"/>
    <property type="match status" value="1"/>
</dbReference>
<gene>
    <name evidence="2" type="primary">LOC107789373</name>
</gene>
<name>A0A1S3ZQ44_TOBAC</name>
<dbReference type="InterPro" id="IPR013103">
    <property type="entry name" value="RVT_2"/>
</dbReference>
<dbReference type="KEGG" id="nta:107789373"/>
<protein>
    <submittedName>
        <fullName evidence="2">Uncharacterized mitochondrial protein AtMg00810-like</fullName>
    </submittedName>
</protein>
<dbReference type="PaxDb" id="4097-A0A1S3ZQ44"/>
<dbReference type="CDD" id="cd09272">
    <property type="entry name" value="RNase_HI_RT_Ty1"/>
    <property type="match status" value="1"/>
</dbReference>
<dbReference type="AlphaFoldDB" id="A0A1S3ZQ44"/>
<dbReference type="SUPFAM" id="SSF56672">
    <property type="entry name" value="DNA/RNA polymerases"/>
    <property type="match status" value="1"/>
</dbReference>